<dbReference type="RefSeq" id="WP_007109615.1">
    <property type="nucleotide sequence ID" value="NZ_JNCS01000005.1"/>
</dbReference>
<evidence type="ECO:0000256" key="6">
    <source>
        <dbReference type="ARBA" id="ARBA00023136"/>
    </source>
</evidence>
<dbReference type="OrthoDB" id="15513at2157"/>
<comment type="caution">
    <text evidence="8">The sequence shown here is derived from an EMBL/GenBank/DDBJ whole genome shotgun (WGS) entry which is preliminary data.</text>
</comment>
<dbReference type="Proteomes" id="UP000292704">
    <property type="component" value="Unassembled WGS sequence"/>
</dbReference>
<keyword evidence="5 7" id="KW-1133">Transmembrane helix</keyword>
<feature type="transmembrane region" description="Helical" evidence="7">
    <location>
        <begin position="133"/>
        <end position="152"/>
    </location>
</feature>
<gene>
    <name evidence="8" type="ORF">ELS17_08860</name>
</gene>
<feature type="transmembrane region" description="Helical" evidence="7">
    <location>
        <begin position="44"/>
        <end position="69"/>
    </location>
</feature>
<dbReference type="PANTHER" id="PTHR39087">
    <property type="entry name" value="UPF0104 MEMBRANE PROTEIN MJ1595"/>
    <property type="match status" value="1"/>
</dbReference>
<evidence type="ECO:0000313" key="8">
    <source>
        <dbReference type="EMBL" id="RZH69507.1"/>
    </source>
</evidence>
<keyword evidence="4 7" id="KW-0812">Transmembrane</keyword>
<feature type="transmembrane region" description="Helical" evidence="7">
    <location>
        <begin position="236"/>
        <end position="258"/>
    </location>
</feature>
<dbReference type="AlphaFoldDB" id="A0A482Y9Q7"/>
<keyword evidence="6 7" id="KW-0472">Membrane</keyword>
<evidence type="ECO:0000256" key="3">
    <source>
        <dbReference type="ARBA" id="ARBA00022475"/>
    </source>
</evidence>
<comment type="similarity">
    <text evidence="2">Belongs to the UPF0104 family.</text>
</comment>
<name>A0A482Y9Q7_9EURY</name>
<keyword evidence="3" id="KW-1003">Cell membrane</keyword>
<sequence>MTSEELFDWRSILIGFVGAGLVLSVLLFTVGVDGIVAQLRRAQPAVIAILLGLIPLWLVAWGLCLHTVLRALGTPTSRVQSIVVFTAATFANQVTPFGQAGGEPISAFLISEAADTEYENGLAAIASVDTLHFFPSIGMGLVGIGLFVLRGFDFGRNLLLASLTVVVLLAGFVLALTLGWRFRHRIETTVLSVLPPIVRWVGRTVPRVSAPTRADIEHRVGGFFDSIARIASNPRLLVLAGLFSCIGWLTLAICLWISLASIGVTVPFVAMLIVLPVASIAGIFPLPGGIGGVETAFIVLVVSTTGVATTAATAAVVIYRGATYWVPMLVGGGITAVILDNLHRRY</sequence>
<dbReference type="Pfam" id="PF03706">
    <property type="entry name" value="LPG_synthase_TM"/>
    <property type="match status" value="1"/>
</dbReference>
<evidence type="ECO:0000256" key="7">
    <source>
        <dbReference type="SAM" id="Phobius"/>
    </source>
</evidence>
<comment type="subcellular location">
    <subcellularLocation>
        <location evidence="1">Cell membrane</location>
        <topology evidence="1">Multi-pass membrane protein</topology>
    </subcellularLocation>
</comment>
<evidence type="ECO:0000256" key="5">
    <source>
        <dbReference type="ARBA" id="ARBA00022989"/>
    </source>
</evidence>
<dbReference type="PANTHER" id="PTHR39087:SF2">
    <property type="entry name" value="UPF0104 MEMBRANE PROTEIN MJ1595"/>
    <property type="match status" value="1"/>
</dbReference>
<evidence type="ECO:0000256" key="1">
    <source>
        <dbReference type="ARBA" id="ARBA00004651"/>
    </source>
</evidence>
<reference evidence="8 9" key="1">
    <citation type="submission" date="2019-02" db="EMBL/GenBank/DDBJ databases">
        <title>Genome analysis provides insights into bioremediation potentialities and Haloocin production by Natrinema altunense strain 4.1R isolated from Chott Douz in Tunisian desert.</title>
        <authorList>
            <person name="Najjari A."/>
            <person name="Youssef N."/>
            <person name="Ben Dhia O."/>
            <person name="Ferjani R."/>
            <person name="El Hidri D."/>
            <person name="Ouzari H.I."/>
            <person name="Cherif A."/>
        </authorList>
    </citation>
    <scope>NUCLEOTIDE SEQUENCE [LARGE SCALE GENOMIC DNA]</scope>
    <source>
        <strain evidence="8 9">4.1R</strain>
    </source>
</reference>
<accession>A0A482Y9Q7</accession>
<protein>
    <submittedName>
        <fullName evidence="8">Flippase-like domain-containing protein</fullName>
    </submittedName>
</protein>
<proteinExistence type="inferred from homology"/>
<feature type="transmembrane region" description="Helical" evidence="7">
    <location>
        <begin position="324"/>
        <end position="342"/>
    </location>
</feature>
<evidence type="ECO:0000313" key="9">
    <source>
        <dbReference type="Proteomes" id="UP000292704"/>
    </source>
</evidence>
<dbReference type="STRING" id="222984.GCA_000731985_02441"/>
<feature type="transmembrane region" description="Helical" evidence="7">
    <location>
        <begin position="158"/>
        <end position="178"/>
    </location>
</feature>
<dbReference type="InterPro" id="IPR022791">
    <property type="entry name" value="L-PG_synthase/AglD"/>
</dbReference>
<feature type="transmembrane region" description="Helical" evidence="7">
    <location>
        <begin position="264"/>
        <end position="284"/>
    </location>
</feature>
<feature type="transmembrane region" description="Helical" evidence="7">
    <location>
        <begin position="12"/>
        <end position="32"/>
    </location>
</feature>
<organism evidence="8 9">
    <name type="scientific">Natrinema altunense</name>
    <dbReference type="NCBI Taxonomy" id="222984"/>
    <lineage>
        <taxon>Archaea</taxon>
        <taxon>Methanobacteriati</taxon>
        <taxon>Methanobacteriota</taxon>
        <taxon>Stenosarchaea group</taxon>
        <taxon>Halobacteria</taxon>
        <taxon>Halobacteriales</taxon>
        <taxon>Natrialbaceae</taxon>
        <taxon>Natrinema</taxon>
    </lineage>
</organism>
<dbReference type="NCBIfam" id="TIGR00374">
    <property type="entry name" value="flippase-like domain"/>
    <property type="match status" value="1"/>
</dbReference>
<evidence type="ECO:0000256" key="4">
    <source>
        <dbReference type="ARBA" id="ARBA00022692"/>
    </source>
</evidence>
<feature type="transmembrane region" description="Helical" evidence="7">
    <location>
        <begin position="296"/>
        <end position="318"/>
    </location>
</feature>
<dbReference type="GO" id="GO:0005886">
    <property type="term" value="C:plasma membrane"/>
    <property type="evidence" value="ECO:0007669"/>
    <property type="project" value="UniProtKB-SubCell"/>
</dbReference>
<evidence type="ECO:0000256" key="2">
    <source>
        <dbReference type="ARBA" id="ARBA00011061"/>
    </source>
</evidence>
<dbReference type="EMBL" id="SHMR01000001">
    <property type="protein sequence ID" value="RZH69507.1"/>
    <property type="molecule type" value="Genomic_DNA"/>
</dbReference>